<dbReference type="GO" id="GO:0015074">
    <property type="term" value="P:DNA integration"/>
    <property type="evidence" value="ECO:0007669"/>
    <property type="project" value="InterPro"/>
</dbReference>
<dbReference type="PROSITE" id="PS50994">
    <property type="entry name" value="INTEGRASE"/>
    <property type="match status" value="1"/>
</dbReference>
<dbReference type="PANTHER" id="PTHR47515">
    <property type="entry name" value="LOW CALCIUM RESPONSE LOCUS PROTEIN T"/>
    <property type="match status" value="1"/>
</dbReference>
<dbReference type="Proteomes" id="UP000256977">
    <property type="component" value="Unassembled WGS sequence"/>
</dbReference>
<dbReference type="InterPro" id="IPR048020">
    <property type="entry name" value="Transpos_IS3"/>
</dbReference>
<dbReference type="GO" id="GO:0003676">
    <property type="term" value="F:nucleic acid binding"/>
    <property type="evidence" value="ECO:0007669"/>
    <property type="project" value="InterPro"/>
</dbReference>
<keyword evidence="3" id="KW-1185">Reference proteome</keyword>
<accession>A0A3D9HNT2</accession>
<reference evidence="2 3" key="1">
    <citation type="submission" date="2018-07" db="EMBL/GenBank/DDBJ databases">
        <title>Genomic Encyclopedia of Type Strains, Phase III (KMG-III): the genomes of soil and plant-associated and newly described type strains.</title>
        <authorList>
            <person name="Whitman W."/>
        </authorList>
    </citation>
    <scope>NUCLEOTIDE SEQUENCE [LARGE SCALE GENOMIC DNA]</scope>
    <source>
        <strain evidence="2 3">CECT 7287</strain>
    </source>
</reference>
<dbReference type="Gene3D" id="3.30.420.10">
    <property type="entry name" value="Ribonuclease H-like superfamily/Ribonuclease H"/>
    <property type="match status" value="1"/>
</dbReference>
<comment type="caution">
    <text evidence="2">The sequence shown here is derived from an EMBL/GenBank/DDBJ whole genome shotgun (WGS) entry which is preliminary data.</text>
</comment>
<dbReference type="NCBIfam" id="NF033516">
    <property type="entry name" value="transpos_IS3"/>
    <property type="match status" value="1"/>
</dbReference>
<dbReference type="InterPro" id="IPR001584">
    <property type="entry name" value="Integrase_cat-core"/>
</dbReference>
<dbReference type="Pfam" id="PF13333">
    <property type="entry name" value="rve_2"/>
    <property type="match status" value="1"/>
</dbReference>
<evidence type="ECO:0000259" key="1">
    <source>
        <dbReference type="PROSITE" id="PS50994"/>
    </source>
</evidence>
<protein>
    <submittedName>
        <fullName evidence="2">Putative transposase</fullName>
    </submittedName>
</protein>
<dbReference type="EMBL" id="QRDZ01000076">
    <property type="protein sequence ID" value="RED51142.1"/>
    <property type="molecule type" value="Genomic_DNA"/>
</dbReference>
<dbReference type="InterPro" id="IPR012337">
    <property type="entry name" value="RNaseH-like_sf"/>
</dbReference>
<dbReference type="AlphaFoldDB" id="A0A3D9HNT2"/>
<dbReference type="SUPFAM" id="SSF53098">
    <property type="entry name" value="Ribonuclease H-like"/>
    <property type="match status" value="1"/>
</dbReference>
<dbReference type="InterPro" id="IPR036397">
    <property type="entry name" value="RNaseH_sf"/>
</dbReference>
<name>A0A3D9HNT2_9BACL</name>
<feature type="domain" description="Integrase catalytic" evidence="1">
    <location>
        <begin position="53"/>
        <end position="218"/>
    </location>
</feature>
<gene>
    <name evidence="2" type="ORF">DFP98_1762</name>
</gene>
<sequence>MYGYKLLAECLWNQYRLKLNHKKSYRLCKALDILQPQRQKRFKHPRKLPENRVITGPNQLWQMDIKYGYVAGRDRHFFVLSIIDVFTRVIVGYYRGSSCEAKHVCQTLWRAISSHSKAQDELPVVRTDNGPQFVSHLFGDMCESWEITHERIPPRTPDLNAFIESFHSLLERDVFGKEEFSTFEEAYAAVDQYMDFYNNRRMHTSLRKMPPVKFSEWVMSLDDRSKFFWPRKNVK</sequence>
<organism evidence="2 3">
    <name type="scientific">Cohnella phaseoli</name>
    <dbReference type="NCBI Taxonomy" id="456490"/>
    <lineage>
        <taxon>Bacteria</taxon>
        <taxon>Bacillati</taxon>
        <taxon>Bacillota</taxon>
        <taxon>Bacilli</taxon>
        <taxon>Bacillales</taxon>
        <taxon>Paenibacillaceae</taxon>
        <taxon>Cohnella</taxon>
    </lineage>
</organism>
<evidence type="ECO:0000313" key="3">
    <source>
        <dbReference type="Proteomes" id="UP000256977"/>
    </source>
</evidence>
<dbReference type="Pfam" id="PF00665">
    <property type="entry name" value="rve"/>
    <property type="match status" value="1"/>
</dbReference>
<dbReference type="PANTHER" id="PTHR47515:SF2">
    <property type="entry name" value="INTEGRASE CORE DOMAIN PROTEIN"/>
    <property type="match status" value="1"/>
</dbReference>
<evidence type="ECO:0000313" key="2">
    <source>
        <dbReference type="EMBL" id="RED51142.1"/>
    </source>
</evidence>
<proteinExistence type="predicted"/>